<evidence type="ECO:0000313" key="3">
    <source>
        <dbReference type="Proteomes" id="UP000076400"/>
    </source>
</evidence>
<feature type="domain" description="Fe/B12 periplasmic-binding" evidence="1">
    <location>
        <begin position="17"/>
        <end position="258"/>
    </location>
</feature>
<dbReference type="Pfam" id="PF01497">
    <property type="entry name" value="Peripla_BP_2"/>
    <property type="match status" value="1"/>
</dbReference>
<dbReference type="GO" id="GO:0071281">
    <property type="term" value="P:cellular response to iron ion"/>
    <property type="evidence" value="ECO:0007669"/>
    <property type="project" value="TreeGrafter"/>
</dbReference>
<evidence type="ECO:0000313" key="2">
    <source>
        <dbReference type="EMBL" id="KZD04919.1"/>
    </source>
</evidence>
<dbReference type="EMBL" id="LPXN01000133">
    <property type="protein sequence ID" value="KZD04919.1"/>
    <property type="molecule type" value="Genomic_DNA"/>
</dbReference>
<dbReference type="PANTHER" id="PTHR30535:SF34">
    <property type="entry name" value="MOLYBDATE-BINDING PROTEIN MOLA"/>
    <property type="match status" value="1"/>
</dbReference>
<dbReference type="PROSITE" id="PS50983">
    <property type="entry name" value="FE_B12_PBP"/>
    <property type="match status" value="1"/>
</dbReference>
<protein>
    <recommendedName>
        <fullName evidence="1">Fe/B12 periplasmic-binding domain-containing protein</fullName>
    </recommendedName>
</protein>
<evidence type="ECO:0000259" key="1">
    <source>
        <dbReference type="PROSITE" id="PS50983"/>
    </source>
</evidence>
<dbReference type="InterPro" id="IPR050902">
    <property type="entry name" value="ABC_Transporter_SBP"/>
</dbReference>
<dbReference type="Proteomes" id="UP000076400">
    <property type="component" value="Unassembled WGS sequence"/>
</dbReference>
<dbReference type="InterPro" id="IPR002491">
    <property type="entry name" value="ABC_transptr_periplasmic_BD"/>
</dbReference>
<dbReference type="PANTHER" id="PTHR30535">
    <property type="entry name" value="VITAMIN B12-BINDING PROTEIN"/>
    <property type="match status" value="1"/>
</dbReference>
<dbReference type="Gene3D" id="3.40.50.1980">
    <property type="entry name" value="Nitrogenase molybdenum iron protein domain"/>
    <property type="match status" value="2"/>
</dbReference>
<dbReference type="STRING" id="580166.AUP43_11905"/>
<sequence>MVLLAGLPLPAAAKPQRLVSINLCTDQLLLLLADRSRILSISHLGADPAASALAGQATGIPVNRGSAEEALALRPDLVLSGIYQQHGTNRLIAAFGVPVFEMQPAASLPQALAQIRALGDAIGETARAEALAADIARRLAALPAPSARKTALVVQPNGLTTGRHTLANDVIEAAGFRNLAAEAGIESWGALTLERILLLRPDLLVLNDQSRRQRSLGQQLLAHQALTAAHAWVEIPADLWTCPGPALAEAAERLVAAR</sequence>
<name>A0A154VUQ0_9PROT</name>
<gene>
    <name evidence="2" type="ORF">AUP43_11905</name>
</gene>
<organism evidence="2 3">
    <name type="scientific">Oceanibaculum pacificum</name>
    <dbReference type="NCBI Taxonomy" id="580166"/>
    <lineage>
        <taxon>Bacteria</taxon>
        <taxon>Pseudomonadati</taxon>
        <taxon>Pseudomonadota</taxon>
        <taxon>Alphaproteobacteria</taxon>
        <taxon>Rhodospirillales</taxon>
        <taxon>Oceanibaculaceae</taxon>
        <taxon>Oceanibaculum</taxon>
    </lineage>
</organism>
<reference evidence="2 3" key="1">
    <citation type="submission" date="2015-12" db="EMBL/GenBank/DDBJ databases">
        <title>Genome sequence of Oceanibaculum pacificum MCCC 1A02656.</title>
        <authorList>
            <person name="Lu L."/>
            <person name="Lai Q."/>
            <person name="Shao Z."/>
            <person name="Qian P."/>
        </authorList>
    </citation>
    <scope>NUCLEOTIDE SEQUENCE [LARGE SCALE GENOMIC DNA]</scope>
    <source>
        <strain evidence="2 3">MCCC 1A02656</strain>
    </source>
</reference>
<proteinExistence type="predicted"/>
<dbReference type="SUPFAM" id="SSF53807">
    <property type="entry name" value="Helical backbone' metal receptor"/>
    <property type="match status" value="1"/>
</dbReference>
<dbReference type="AlphaFoldDB" id="A0A154VUQ0"/>
<accession>A0A154VUQ0</accession>
<comment type="caution">
    <text evidence="2">The sequence shown here is derived from an EMBL/GenBank/DDBJ whole genome shotgun (WGS) entry which is preliminary data.</text>
</comment>
<keyword evidence="3" id="KW-1185">Reference proteome</keyword>